<dbReference type="Gene3D" id="3.40.50.1820">
    <property type="entry name" value="alpha/beta hydrolase"/>
    <property type="match status" value="1"/>
</dbReference>
<dbReference type="RefSeq" id="WP_147378117.1">
    <property type="nucleotide sequence ID" value="NZ_CABJFF010000024.1"/>
</dbReference>
<dbReference type="Proteomes" id="UP001199750">
    <property type="component" value="Unassembled WGS sequence"/>
</dbReference>
<evidence type="ECO:0000313" key="2">
    <source>
        <dbReference type="Proteomes" id="UP001199750"/>
    </source>
</evidence>
<evidence type="ECO:0008006" key="3">
    <source>
        <dbReference type="Google" id="ProtNLM"/>
    </source>
</evidence>
<proteinExistence type="predicted"/>
<protein>
    <recommendedName>
        <fullName evidence="3">Alpha/beta hydrolase</fullName>
    </recommendedName>
</protein>
<organism evidence="1 2">
    <name type="scientific">Odoribacter splanchnicus</name>
    <dbReference type="NCBI Taxonomy" id="28118"/>
    <lineage>
        <taxon>Bacteria</taxon>
        <taxon>Pseudomonadati</taxon>
        <taxon>Bacteroidota</taxon>
        <taxon>Bacteroidia</taxon>
        <taxon>Bacteroidales</taxon>
        <taxon>Odoribacteraceae</taxon>
        <taxon>Odoribacter</taxon>
    </lineage>
</organism>
<accession>A0AAW5CDX4</accession>
<dbReference type="SUPFAM" id="SSF53474">
    <property type="entry name" value="alpha/beta-Hydrolases"/>
    <property type="match status" value="1"/>
</dbReference>
<evidence type="ECO:0000313" key="1">
    <source>
        <dbReference type="EMBL" id="MCG4959432.1"/>
    </source>
</evidence>
<sequence length="80" mass="8825">MKTITLNDGEKVLTRLCLPEGPVKTIVFAIHGTGPNTYLNKRSGFNFYDVMAEGFCSQGVAFFSYNRRGVEVGDTAEKES</sequence>
<dbReference type="InterPro" id="IPR029058">
    <property type="entry name" value="AB_hydrolase_fold"/>
</dbReference>
<gene>
    <name evidence="1" type="ORF">L0P03_06120</name>
</gene>
<dbReference type="AlphaFoldDB" id="A0AAW5CDX4"/>
<comment type="caution">
    <text evidence="1">The sequence shown here is derived from an EMBL/GenBank/DDBJ whole genome shotgun (WGS) entry which is preliminary data.</text>
</comment>
<name>A0AAW5CDX4_9BACT</name>
<reference evidence="1" key="1">
    <citation type="submission" date="2022-01" db="EMBL/GenBank/DDBJ databases">
        <title>Collection of gut derived symbiotic bacterial strains cultured from healthy donors.</title>
        <authorList>
            <person name="Lin H."/>
            <person name="Kohout C."/>
            <person name="Waligurski E."/>
            <person name="Pamer E.G."/>
        </authorList>
    </citation>
    <scope>NUCLEOTIDE SEQUENCE</scope>
    <source>
        <strain evidence="1">DFI.1.149</strain>
    </source>
</reference>
<dbReference type="EMBL" id="JAKNDN010000009">
    <property type="protein sequence ID" value="MCG4959432.1"/>
    <property type="molecule type" value="Genomic_DNA"/>
</dbReference>